<name>A0A146KHK3_9EUKA</name>
<keyword evidence="1" id="KW-0472">Membrane</keyword>
<dbReference type="EMBL" id="GDID01001511">
    <property type="protein sequence ID" value="JAP95095.1"/>
    <property type="molecule type" value="Transcribed_RNA"/>
</dbReference>
<protein>
    <submittedName>
        <fullName evidence="1">Transmembrane domain-containing protein</fullName>
    </submittedName>
</protein>
<feature type="non-terminal residue" evidence="1">
    <location>
        <position position="355"/>
    </location>
</feature>
<gene>
    <name evidence="1" type="ORF">TPC1_12021</name>
</gene>
<reference evidence="1" key="1">
    <citation type="submission" date="2015-07" db="EMBL/GenBank/DDBJ databases">
        <title>Adaptation to a free-living lifestyle via gene acquisitions in the diplomonad Trepomonas sp. PC1.</title>
        <authorList>
            <person name="Xu F."/>
            <person name="Jerlstrom-Hultqvist J."/>
            <person name="Kolisko M."/>
            <person name="Simpson A.G.B."/>
            <person name="Roger A.J."/>
            <person name="Svard S.G."/>
            <person name="Andersson J.O."/>
        </authorList>
    </citation>
    <scope>NUCLEOTIDE SEQUENCE</scope>
    <source>
        <strain evidence="1">PC1</strain>
    </source>
</reference>
<dbReference type="AlphaFoldDB" id="A0A146KHK3"/>
<sequence length="355" mass="42268">IIQLNKNIQFNQYNFVKLSNLTYMHSRYLRKQQYQNQPITNYYTKKIVYNSVQVLLFINKLLLQHDIKMDKQDDQNQDYQKQFDSTLSFEENTDEPDKKNTSSLFDVNLKNPEGFEDFISLINSYYDVLESDDIIFLNHETKQNTPELLIHVIKAEYNQTSHFGQYKYCELLQIISDLHFIKLNDTTQRNVNTMCFIIPRLQQMQASAEKMILLFLDNLINSKFDDMKNNLLLFQTVNSIKSIELQLQRLQYTRAMILKREYLTTDHLNQVQAELIRALRNTFGARMISECTSKQQMISICDTYSGLQSEHVDTVIEQIEQLPRCAGMYYQNPEYELQKHQSWNETFKFEKQQLP</sequence>
<evidence type="ECO:0000313" key="1">
    <source>
        <dbReference type="EMBL" id="JAP95095.1"/>
    </source>
</evidence>
<accession>A0A146KHK3</accession>
<proteinExistence type="predicted"/>
<feature type="non-terminal residue" evidence="1">
    <location>
        <position position="1"/>
    </location>
</feature>
<keyword evidence="1" id="KW-0812">Transmembrane</keyword>
<organism evidence="1">
    <name type="scientific">Trepomonas sp. PC1</name>
    <dbReference type="NCBI Taxonomy" id="1076344"/>
    <lineage>
        <taxon>Eukaryota</taxon>
        <taxon>Metamonada</taxon>
        <taxon>Diplomonadida</taxon>
        <taxon>Hexamitidae</taxon>
        <taxon>Hexamitinae</taxon>
        <taxon>Trepomonas</taxon>
    </lineage>
</organism>